<keyword evidence="2" id="KW-1185">Reference proteome</keyword>
<dbReference type="EMBL" id="JAPFRF010000011">
    <property type="protein sequence ID" value="KAJ7316837.1"/>
    <property type="molecule type" value="Genomic_DNA"/>
</dbReference>
<accession>A0A9Q0XJD4</accession>
<feature type="non-terminal residue" evidence="1">
    <location>
        <position position="1"/>
    </location>
</feature>
<comment type="caution">
    <text evidence="1">The sequence shown here is derived from an EMBL/GenBank/DDBJ whole genome shotgun (WGS) entry which is preliminary data.</text>
</comment>
<sequence length="109" mass="12348">EAECAALSQISTKIEIVIQFLEDLCVFVHKPVVVFEDNQTCIHMAPAEVDKAKTKHVSLKYQNVKDAVQRKMIELKYCPSEDIVADILTKALGSEKHYQIMEKLGLVEM</sequence>
<evidence type="ECO:0008006" key="3">
    <source>
        <dbReference type="Google" id="ProtNLM"/>
    </source>
</evidence>
<organism evidence="1 2">
    <name type="scientific">Phrynocephalus forsythii</name>
    <dbReference type="NCBI Taxonomy" id="171643"/>
    <lineage>
        <taxon>Eukaryota</taxon>
        <taxon>Metazoa</taxon>
        <taxon>Chordata</taxon>
        <taxon>Craniata</taxon>
        <taxon>Vertebrata</taxon>
        <taxon>Euteleostomi</taxon>
        <taxon>Lepidosauria</taxon>
        <taxon>Squamata</taxon>
        <taxon>Bifurcata</taxon>
        <taxon>Unidentata</taxon>
        <taxon>Episquamata</taxon>
        <taxon>Toxicofera</taxon>
        <taxon>Iguania</taxon>
        <taxon>Acrodonta</taxon>
        <taxon>Agamidae</taxon>
        <taxon>Agaminae</taxon>
        <taxon>Phrynocephalus</taxon>
    </lineage>
</organism>
<dbReference type="CDD" id="cd09272">
    <property type="entry name" value="RNase_HI_RT_Ty1"/>
    <property type="match status" value="1"/>
</dbReference>
<proteinExistence type="predicted"/>
<protein>
    <recommendedName>
        <fullName evidence="3">Copia protein</fullName>
    </recommendedName>
</protein>
<dbReference type="AlphaFoldDB" id="A0A9Q0XJD4"/>
<evidence type="ECO:0000313" key="2">
    <source>
        <dbReference type="Proteomes" id="UP001142489"/>
    </source>
</evidence>
<dbReference type="OrthoDB" id="8900331at2759"/>
<evidence type="ECO:0000313" key="1">
    <source>
        <dbReference type="EMBL" id="KAJ7316837.1"/>
    </source>
</evidence>
<reference evidence="1" key="1">
    <citation type="journal article" date="2023" name="DNA Res.">
        <title>Chromosome-level genome assembly of Phrynocephalus forsythii using third-generation DNA sequencing and Hi-C analysis.</title>
        <authorList>
            <person name="Qi Y."/>
            <person name="Zhao W."/>
            <person name="Zhao Y."/>
            <person name="Niu C."/>
            <person name="Cao S."/>
            <person name="Zhang Y."/>
        </authorList>
    </citation>
    <scope>NUCLEOTIDE SEQUENCE</scope>
    <source>
        <tissue evidence="1">Muscle</tissue>
    </source>
</reference>
<gene>
    <name evidence="1" type="ORF">JRQ81_002999</name>
</gene>
<dbReference type="Proteomes" id="UP001142489">
    <property type="component" value="Unassembled WGS sequence"/>
</dbReference>
<name>A0A9Q0XJD4_9SAUR</name>